<organism evidence="2 3">
    <name type="scientific">Funneliformis caledonium</name>
    <dbReference type="NCBI Taxonomy" id="1117310"/>
    <lineage>
        <taxon>Eukaryota</taxon>
        <taxon>Fungi</taxon>
        <taxon>Fungi incertae sedis</taxon>
        <taxon>Mucoromycota</taxon>
        <taxon>Glomeromycotina</taxon>
        <taxon>Glomeromycetes</taxon>
        <taxon>Glomerales</taxon>
        <taxon>Glomeraceae</taxon>
        <taxon>Funneliformis</taxon>
    </lineage>
</organism>
<dbReference type="SUPFAM" id="SSF55874">
    <property type="entry name" value="ATPase domain of HSP90 chaperone/DNA topoisomerase II/histidine kinase"/>
    <property type="match status" value="2"/>
</dbReference>
<dbReference type="SMART" id="SM00225">
    <property type="entry name" value="BTB"/>
    <property type="match status" value="1"/>
</dbReference>
<dbReference type="GO" id="GO:0030544">
    <property type="term" value="F:Hsp70 protein binding"/>
    <property type="evidence" value="ECO:0007669"/>
    <property type="project" value="TreeGrafter"/>
</dbReference>
<accession>A0A9N8V8T1</accession>
<comment type="caution">
    <text evidence="2">The sequence shown here is derived from an EMBL/GenBank/DDBJ whole genome shotgun (WGS) entry which is preliminary data.</text>
</comment>
<dbReference type="Pfam" id="PF00651">
    <property type="entry name" value="BTB"/>
    <property type="match status" value="1"/>
</dbReference>
<evidence type="ECO:0000259" key="1">
    <source>
        <dbReference type="PROSITE" id="PS50097"/>
    </source>
</evidence>
<dbReference type="InterPro" id="IPR000210">
    <property type="entry name" value="BTB/POZ_dom"/>
</dbReference>
<dbReference type="Proteomes" id="UP000789570">
    <property type="component" value="Unassembled WGS sequence"/>
</dbReference>
<keyword evidence="3" id="KW-1185">Reference proteome</keyword>
<evidence type="ECO:0000313" key="3">
    <source>
        <dbReference type="Proteomes" id="UP000789570"/>
    </source>
</evidence>
<dbReference type="InterPro" id="IPR058210">
    <property type="entry name" value="SACS/Nov_dom"/>
</dbReference>
<dbReference type="PROSITE" id="PS50097">
    <property type="entry name" value="BTB"/>
    <property type="match status" value="1"/>
</dbReference>
<dbReference type="CDD" id="cd18186">
    <property type="entry name" value="BTB_POZ_ZBTB_KLHL-like"/>
    <property type="match status" value="1"/>
</dbReference>
<dbReference type="SUPFAM" id="SSF54695">
    <property type="entry name" value="POZ domain"/>
    <property type="match status" value="1"/>
</dbReference>
<dbReference type="OrthoDB" id="1262810at2759"/>
<dbReference type="Gene3D" id="3.30.710.10">
    <property type="entry name" value="Potassium Channel Kv1.1, Chain A"/>
    <property type="match status" value="1"/>
</dbReference>
<dbReference type="InterPro" id="IPR036890">
    <property type="entry name" value="HATPase_C_sf"/>
</dbReference>
<feature type="domain" description="BTB" evidence="1">
    <location>
        <begin position="2615"/>
        <end position="2686"/>
    </location>
</feature>
<dbReference type="EMBL" id="CAJVPQ010000084">
    <property type="protein sequence ID" value="CAG8444324.1"/>
    <property type="molecule type" value="Genomic_DNA"/>
</dbReference>
<dbReference type="InterPro" id="IPR052972">
    <property type="entry name" value="Sacsin_chaperone_reg"/>
</dbReference>
<reference evidence="2" key="1">
    <citation type="submission" date="2021-06" db="EMBL/GenBank/DDBJ databases">
        <authorList>
            <person name="Kallberg Y."/>
            <person name="Tangrot J."/>
            <person name="Rosling A."/>
        </authorList>
    </citation>
    <scope>NUCLEOTIDE SEQUENCE</scope>
    <source>
        <strain evidence="2">UK204</strain>
    </source>
</reference>
<evidence type="ECO:0000313" key="2">
    <source>
        <dbReference type="EMBL" id="CAG8444324.1"/>
    </source>
</evidence>
<sequence>MQDIDIGTDFSPYEPYTHRLRKILEEEYPDGSQVIREILQNSDDAGSTEQTFILDHNTYPSNSLFKATFKNYQRPNLKLDRHQGPALLAKNTTTFGDRDFQSLLKLADSEKRDQYDKIGVMGVGFNSIYHITDSPSFITGDKYIILDPHKWCFNGGIKFEFIANKLSDKYPDQFAPFNIPCDKPFDGTIFRYPLRTKEDSADSEISDKIYQPEEILDMFHKFYEHESINCLLFLKYIERISFYELKKGASELELLYTIQLENADKIRKQRCLIAEKIGPMMDELRLGKLKGKNQLVASYVASFCRQKKTDPKKHSSWDHKFIPNVGLAIPFNDLKDEGKLFCFLPLPIPMPFPVSVHGYFAVNTSRRSLWSVAENEDLAVGALASTKVSWNQYLFEKVLPKAWVKFLCEIFLNVPNIQSEDISKFWPIIKRGTSSVTYTFCKDLLQNVIENLGVEDHVFKGPPSIGTLPEVLANSYDASSFKGSQFYWLSISNGYLEDEKSYNSLIEIIRNIGFPVMSASPLIIEALKNSKHKYSLKFFSPTIIRNYLKHNRDRWQDKLSRSDVLLLFEYVLKDKNFEDLEGFKMIPLADGTFGTLQFDDSCVYIVPNRDHEDDELNLFENQLNKFIDKSIGYELYMSLYRYAEAGWKLNIKVLDENVVANMIKTSLNFAENANSEEIPMSNHREWIYKLWNSLRNRNWDLRRFENVHLIPTSRSFLRKLCTPKKIFSARTTLTFNFEKFGTVFIEDEFEEIAEWNKLSPYIMKPNNIISVLNSLKVDNSFPENVNHALHVDDVSALVEYLSNNLRFVNKKDLVQNLVKVIKHLPIFTKVDHTSPVPLSPGNTNWYLLPRNEENSYGKIICPSNKGEFLSTSSQNLRYILEDIIKIPRLTSQIYWQKYVIPYLGSQPREVLDTVIDILFDMLPSLHDDANLKVALRKTSFVPVGTHQMSQHQQLPAIIELEKPTGLFDPEVKAVAYLFFEDERVFPAGKYSFSKKFLTGLRLLGLKTSLSSNDVINRIDAIVERKKSNVQDDLIYYNALRLFEYIDNNWDQLNNSLLNTILKQEWIPTVDKYGKKFFSKPQDCYCQKDKDLVCLFAPILESEVKNNKFLKDLKWNTYPDFEKVIKQYELCYDGVSKMQPPKNLEKICYAIYKYMNEICQANNKNSKEDFNKMKMFLENKPWILYRKTFYSVDQVVFRLQKEFQVENFLIVELPIGYTSEFMPLFKTMGVREEVGIKDLILIIKNMSIENINRKLSEDDIFQILQILEQISKIQRGARRGGNNPENLNGLLIPSNNNELVNLHEIYFNEMGDRIDEKKKSEYIITHDLITQDVAKELEIQHLAGKIYGINYEDINWEPYEQGEKLTTRIKNIIKDYQLSRLFAEFLQNADDAKATRFSVIVDERPKFQHEASKKSLLSDEMDGWQGPAIWIYNDAVFSEDDFQALIKLGVGGKSQDNTKIGRFGLGFNCAFHITDLPSLVSGKHIVFLDPHAKFLPSIGYPPIKRKGFRINFIEKLFKRSFPDQCYPYEAIEGCDFSKEFKGTLFRLPLRTEKSEISNRIIEIKEILQLFDSVQGNKEMIFLRNIESFNLYSMKEQEQAPQLIWQAQIKISNNHREIRKSVTDEFQIYQITLDIKKFDETENENVLEIWAICTGGHEKINSEFENFSNENQLKPRGGVALLLARSNEKSWKELYSELFPNPPNLEGEIFSYLSLSIVTNLGVHLNGNFSLSSSRSNVLQSEKDFLQADCIDAKWNQYILNEVLPDLHANLIGRIVELEEARRKKFITDFTPNTLKHYWPIKNKLTMGFYKDYGLKVIIKLCLGEHRIFWTEADGGKFVSLQTVKIFEGKEPKIVDVLTKIGVPAVKLEDDKLDLLKSARSNNLLNYSHVSGQLVCVELQKKFLLSNSENANDIFQDHDLLFKFLEFIFIQDKCFDNLDGLPLIPLSDGSIGKFGEVYYIGKPKVQNLFPKVGPSRFVSDKLPKELVNIIRSNHFPIFKQIKEVDANAVLDLLSLMYLNQEDEWDWNPDSNEIPNGTWLGEIWLKFNSAKYIDFEKLSKFPLLPIIKPYQKLVRPDSENPPLYIPENGHILYHVLVKLKLRFTDMNIVHKDLYRCVLQCTPINIINSLGMTRVKLNLTMDELFEGGNLSLKEYKRFRTFINMNLEELLKYGEKQKKFMKILRSLPIWPVHSCDKFISAKSGILIPYNLPVFTFQQDIDFYECDELDYNTLFNLNDEPMSDLEYIKFIFEHEHFQYYMKPVPQVYINFLQNILFSGNREIEKYFKTRPIIPNNSLNALVKASDLYDRSVPLFNKVFEDTEKLIPTELHDIVFLEALGRIGLKRHVNDNTFIECVQEIESQIRRGKSLIIVKDRATYVVEYLYMHFEKLSFPKVQWEKIKNIKFIPSENLQNSFYEEAKETLGFESFAVLCSQRYKEVCWTQRPLFEQTVEPTHFFNKRFPEIGHPSIDDIIEHWFIVVDNIPKSKLWRSRERYREEVKRIIKEIYKVMNMYSQVKREEEYIKSKINVHEKKLFLNGEDAFNVKNWVEGKKLAFNLQDNNKGGTHEKVEDCLMPYRDLLRCAGALEEKVIDIPNERFINDQKDVLLNALLDELVRYENHDVIFIVGKERERIGASRYVLSAASPHFKRMFYGLGQSETINKPIEVPLSIEPDTIRVLLRWLYGQPFEEAKKSVLTGFYSNDLSFLINLLEATHLYQVVSLKDKVEDTIMGSRLINVRNAYNILKHSDKHNAQELKKYCRKYIQANKELVKEQMIRDSKS</sequence>
<protein>
    <submittedName>
        <fullName evidence="2">11043_t:CDS:1</fullName>
    </submittedName>
</protein>
<dbReference type="NCBIfam" id="NF047352">
    <property type="entry name" value="P_loop_sacsin"/>
    <property type="match status" value="2"/>
</dbReference>
<dbReference type="Gene3D" id="3.30.565.10">
    <property type="entry name" value="Histidine kinase-like ATPase, C-terminal domain"/>
    <property type="match status" value="1"/>
</dbReference>
<name>A0A9N8V8T1_9GLOM</name>
<dbReference type="PANTHER" id="PTHR15600">
    <property type="entry name" value="SACSIN"/>
    <property type="match status" value="1"/>
</dbReference>
<dbReference type="InterPro" id="IPR011333">
    <property type="entry name" value="SKP1/BTB/POZ_sf"/>
</dbReference>
<dbReference type="PANTHER" id="PTHR15600:SF42">
    <property type="entry name" value="SACSIN"/>
    <property type="match status" value="1"/>
</dbReference>
<proteinExistence type="predicted"/>
<gene>
    <name evidence="2" type="ORF">FCALED_LOCUS784</name>
</gene>
<dbReference type="Pfam" id="PF25794">
    <property type="entry name" value="SACS"/>
    <property type="match status" value="2"/>
</dbReference>